<organism evidence="1 2">
    <name type="scientific">Chironomus riparius</name>
    <dbReference type="NCBI Taxonomy" id="315576"/>
    <lineage>
        <taxon>Eukaryota</taxon>
        <taxon>Metazoa</taxon>
        <taxon>Ecdysozoa</taxon>
        <taxon>Arthropoda</taxon>
        <taxon>Hexapoda</taxon>
        <taxon>Insecta</taxon>
        <taxon>Pterygota</taxon>
        <taxon>Neoptera</taxon>
        <taxon>Endopterygota</taxon>
        <taxon>Diptera</taxon>
        <taxon>Nematocera</taxon>
        <taxon>Chironomoidea</taxon>
        <taxon>Chironomidae</taxon>
        <taxon>Chironominae</taxon>
        <taxon>Chironomus</taxon>
    </lineage>
</organism>
<dbReference type="OrthoDB" id="8189408at2759"/>
<evidence type="ECO:0000313" key="1">
    <source>
        <dbReference type="EMBL" id="CAG9806141.1"/>
    </source>
</evidence>
<name>A0A9N9WRI3_9DIPT</name>
<reference evidence="1" key="1">
    <citation type="submission" date="2022-01" db="EMBL/GenBank/DDBJ databases">
        <authorList>
            <person name="King R."/>
        </authorList>
    </citation>
    <scope>NUCLEOTIDE SEQUENCE</scope>
</reference>
<sequence length="307" mass="36278">MNTVYNEEESKKARIFQREKRQELQLIIERCNKIDFEYVKVPNERGNQAVFGSSKSRQNYLFAEDKTVNSFMRRCFKENFPEPTSYFKDDKKAEDEQILNHKDQKLNAIFASKVPRFQEILAMDASQGYRRKKKVQEIQQTEKPTKAPFNSSSPRNLIITRDIVVNDIPSCSYTPFDSNKKYENIKYSFGGKILILNAYDIVCSPKNIDSKCSICESAPDNVYWKKSRSILCRKCYNDKIFNIKNNSRGIVEKFKSLQIVERDYKKKRHCHFFHKHGGTRAAVLLLTQKEFLKRKQKENFLNTFMKY</sequence>
<dbReference type="Proteomes" id="UP001153620">
    <property type="component" value="Chromosome 2"/>
</dbReference>
<proteinExistence type="predicted"/>
<reference evidence="1" key="2">
    <citation type="submission" date="2022-10" db="EMBL/GenBank/DDBJ databases">
        <authorList>
            <consortium name="ENA_rothamsted_submissions"/>
            <consortium name="culmorum"/>
            <person name="King R."/>
        </authorList>
    </citation>
    <scope>NUCLEOTIDE SEQUENCE</scope>
</reference>
<keyword evidence="2" id="KW-1185">Reference proteome</keyword>
<gene>
    <name evidence="1" type="ORF">CHIRRI_LOCUS9006</name>
</gene>
<accession>A0A9N9WRI3</accession>
<protein>
    <submittedName>
        <fullName evidence="1">Uncharacterized protein</fullName>
    </submittedName>
</protein>
<dbReference type="EMBL" id="OU895878">
    <property type="protein sequence ID" value="CAG9806141.1"/>
    <property type="molecule type" value="Genomic_DNA"/>
</dbReference>
<evidence type="ECO:0000313" key="2">
    <source>
        <dbReference type="Proteomes" id="UP001153620"/>
    </source>
</evidence>
<dbReference type="AlphaFoldDB" id="A0A9N9WRI3"/>